<dbReference type="PROSITE" id="PS51034">
    <property type="entry name" value="ZP_2"/>
    <property type="match status" value="1"/>
</dbReference>
<dbReference type="PANTHER" id="PTHR22907:SF56">
    <property type="entry name" value="TRANSMEMBRANE PROTEIN RAM-5"/>
    <property type="match status" value="1"/>
</dbReference>
<protein>
    <submittedName>
        <fullName evidence="4">ZP domain-containing protein</fullName>
    </submittedName>
</protein>
<keyword evidence="3" id="KW-1185">Reference proteome</keyword>
<dbReference type="AlphaFoldDB" id="A0A0K0D4K9"/>
<feature type="domain" description="ZP" evidence="2">
    <location>
        <begin position="1"/>
        <end position="93"/>
    </location>
</feature>
<dbReference type="InterPro" id="IPR001507">
    <property type="entry name" value="ZP_dom"/>
</dbReference>
<reference evidence="4" key="2">
    <citation type="submission" date="2017-02" db="UniProtKB">
        <authorList>
            <consortium name="WormBaseParasite"/>
        </authorList>
    </citation>
    <scope>IDENTIFICATION</scope>
</reference>
<dbReference type="Proteomes" id="UP000035642">
    <property type="component" value="Unassembled WGS sequence"/>
</dbReference>
<evidence type="ECO:0000313" key="4">
    <source>
        <dbReference type="WBParaSite" id="ACAC_0000500401-mRNA-1"/>
    </source>
</evidence>
<proteinExistence type="predicted"/>
<sequence length="236" mass="26928">LKYQTFLTSCNAVSSSGQVLHLVDENGCIVDSELIGEIVYNSFIPKVFARARMFKLMNSEKYRIKCNIQMCSTDSVCKNRTFPPKCAFTKDEILKRYAPKTKTESIEGSIIAGTINNVYERQVKVASEWITVHSSEYTNIEQLNERFFLSTTMDENKEEDIQPSPKHFLMEISYRRNTLTSTASTVKYSATTDASRVTEGIVNTETGKEHSEIQRIHKSAATLEFYTPYITTPYVF</sequence>
<dbReference type="PANTHER" id="PTHR22907">
    <property type="entry name" value="GH04558P"/>
    <property type="match status" value="1"/>
</dbReference>
<reference evidence="3" key="1">
    <citation type="submission" date="2012-09" db="EMBL/GenBank/DDBJ databases">
        <authorList>
            <person name="Martin A.A."/>
        </authorList>
    </citation>
    <scope>NUCLEOTIDE SEQUENCE</scope>
</reference>
<keyword evidence="1" id="KW-0732">Signal</keyword>
<evidence type="ECO:0000259" key="2">
    <source>
        <dbReference type="PROSITE" id="PS51034"/>
    </source>
</evidence>
<dbReference type="STRING" id="6313.A0A0K0D4K9"/>
<evidence type="ECO:0000256" key="1">
    <source>
        <dbReference type="ARBA" id="ARBA00022729"/>
    </source>
</evidence>
<accession>A0A0K0D4K9</accession>
<dbReference type="WBParaSite" id="ACAC_0000500401-mRNA-1">
    <property type="protein sequence ID" value="ACAC_0000500401-mRNA-1"/>
    <property type="gene ID" value="ACAC_0000500401"/>
</dbReference>
<evidence type="ECO:0000313" key="3">
    <source>
        <dbReference type="Proteomes" id="UP000035642"/>
    </source>
</evidence>
<name>A0A0K0D4K9_ANGCA</name>
<organism evidence="3 4">
    <name type="scientific">Angiostrongylus cantonensis</name>
    <name type="common">Rat lungworm</name>
    <dbReference type="NCBI Taxonomy" id="6313"/>
    <lineage>
        <taxon>Eukaryota</taxon>
        <taxon>Metazoa</taxon>
        <taxon>Ecdysozoa</taxon>
        <taxon>Nematoda</taxon>
        <taxon>Chromadorea</taxon>
        <taxon>Rhabditida</taxon>
        <taxon>Rhabditina</taxon>
        <taxon>Rhabditomorpha</taxon>
        <taxon>Strongyloidea</taxon>
        <taxon>Metastrongylidae</taxon>
        <taxon>Angiostrongylus</taxon>
    </lineage>
</organism>
<dbReference type="InterPro" id="IPR051962">
    <property type="entry name" value="Cuticlin"/>
</dbReference>